<dbReference type="Proteomes" id="UP001652623">
    <property type="component" value="Chromosome 12"/>
</dbReference>
<dbReference type="RefSeq" id="XP_048318981.1">
    <property type="nucleotide sequence ID" value="XM_048463024.2"/>
</dbReference>
<keyword evidence="2" id="KW-1185">Reference proteome</keyword>
<accession>A0ABM3I202</accession>
<keyword evidence="1" id="KW-0472">Membrane</keyword>
<keyword evidence="1" id="KW-0812">Transmembrane</keyword>
<feature type="transmembrane region" description="Helical" evidence="1">
    <location>
        <begin position="130"/>
        <end position="150"/>
    </location>
</feature>
<evidence type="ECO:0000313" key="2">
    <source>
        <dbReference type="Proteomes" id="UP001652623"/>
    </source>
</evidence>
<dbReference type="PANTHER" id="PTHR34064">
    <property type="entry name" value="OS04G0672300 PROTEIN"/>
    <property type="match status" value="1"/>
</dbReference>
<name>A0ABM3I202_ZIZJJ</name>
<protein>
    <submittedName>
        <fullName evidence="3">Uncharacterized protein LOC107409697 isoform X1</fullName>
    </submittedName>
</protein>
<dbReference type="GeneID" id="107409697"/>
<proteinExistence type="predicted"/>
<reference evidence="3" key="1">
    <citation type="submission" date="2025-08" db="UniProtKB">
        <authorList>
            <consortium name="RefSeq"/>
        </authorList>
    </citation>
    <scope>IDENTIFICATION</scope>
    <source>
        <tissue evidence="3">Seedling</tissue>
    </source>
</reference>
<gene>
    <name evidence="3" type="primary">LOC107409697</name>
</gene>
<sequence length="157" mass="17473">MEDNSLQSEGTASDHKSLSVVLDIESLNVQSSDRSSGSPKMTRALSRKWSYRTERLTSAEEEDSDEQPKKLLVRAVNSQVDQCLKQPLISSKTLMTPIQNTLGGPISVVDTLDGRNKRFNRFMAINPRNILFILATVSSIGSLILIYFTITINRTVV</sequence>
<organism evidence="2 3">
    <name type="scientific">Ziziphus jujuba</name>
    <name type="common">Chinese jujube</name>
    <name type="synonym">Ziziphus sativa</name>
    <dbReference type="NCBI Taxonomy" id="326968"/>
    <lineage>
        <taxon>Eukaryota</taxon>
        <taxon>Viridiplantae</taxon>
        <taxon>Streptophyta</taxon>
        <taxon>Embryophyta</taxon>
        <taxon>Tracheophyta</taxon>
        <taxon>Spermatophyta</taxon>
        <taxon>Magnoliopsida</taxon>
        <taxon>eudicotyledons</taxon>
        <taxon>Gunneridae</taxon>
        <taxon>Pentapetalae</taxon>
        <taxon>rosids</taxon>
        <taxon>fabids</taxon>
        <taxon>Rosales</taxon>
        <taxon>Rhamnaceae</taxon>
        <taxon>Paliureae</taxon>
        <taxon>Ziziphus</taxon>
    </lineage>
</organism>
<evidence type="ECO:0000256" key="1">
    <source>
        <dbReference type="SAM" id="Phobius"/>
    </source>
</evidence>
<keyword evidence="1" id="KW-1133">Transmembrane helix</keyword>
<evidence type="ECO:0000313" key="3">
    <source>
        <dbReference type="RefSeq" id="XP_048318981.1"/>
    </source>
</evidence>
<dbReference type="PANTHER" id="PTHR34064:SF3">
    <property type="entry name" value="OS04G0672300 PROTEIN"/>
    <property type="match status" value="1"/>
</dbReference>